<dbReference type="Gene3D" id="1.20.1260.10">
    <property type="match status" value="1"/>
</dbReference>
<dbReference type="Pfam" id="PF12902">
    <property type="entry name" value="Ferritin-like"/>
    <property type="match status" value="1"/>
</dbReference>
<organism evidence="2 3">
    <name type="scientific">Parachitinimonas caeni</name>
    <dbReference type="NCBI Taxonomy" id="3031301"/>
    <lineage>
        <taxon>Bacteria</taxon>
        <taxon>Pseudomonadati</taxon>
        <taxon>Pseudomonadota</taxon>
        <taxon>Betaproteobacteria</taxon>
        <taxon>Neisseriales</taxon>
        <taxon>Chitinibacteraceae</taxon>
        <taxon>Parachitinimonas</taxon>
    </lineage>
</organism>
<keyword evidence="3" id="KW-1185">Reference proteome</keyword>
<evidence type="ECO:0000313" key="3">
    <source>
        <dbReference type="Proteomes" id="UP001172778"/>
    </source>
</evidence>
<accession>A0ABT7DZ74</accession>
<dbReference type="Gene3D" id="3.10.450.50">
    <property type="match status" value="1"/>
</dbReference>
<dbReference type="InterPro" id="IPR032710">
    <property type="entry name" value="NTF2-like_dom_sf"/>
</dbReference>
<dbReference type="RefSeq" id="WP_284100684.1">
    <property type="nucleotide sequence ID" value="NZ_JARRAF010000009.1"/>
</dbReference>
<evidence type="ECO:0000313" key="2">
    <source>
        <dbReference type="EMBL" id="MDK2124373.1"/>
    </source>
</evidence>
<dbReference type="Proteomes" id="UP001172778">
    <property type="component" value="Unassembled WGS sequence"/>
</dbReference>
<dbReference type="EMBL" id="JARRAF010000009">
    <property type="protein sequence ID" value="MDK2124373.1"/>
    <property type="molecule type" value="Genomic_DNA"/>
</dbReference>
<dbReference type="PANTHER" id="PTHR34400">
    <property type="match status" value="1"/>
</dbReference>
<dbReference type="InterPro" id="IPR026820">
    <property type="entry name" value="VioB/RebD_dom"/>
</dbReference>
<protein>
    <submittedName>
        <fullName evidence="2">Ferritin-like domain-containing protein</fullName>
    </submittedName>
</protein>
<name>A0ABT7DZ74_9NEIS</name>
<dbReference type="InterPro" id="IPR012347">
    <property type="entry name" value="Ferritin-like"/>
</dbReference>
<dbReference type="SUPFAM" id="SSF54427">
    <property type="entry name" value="NTF2-like"/>
    <property type="match status" value="1"/>
</dbReference>
<dbReference type="PANTHER" id="PTHR34400:SF4">
    <property type="entry name" value="MEMBRANE PROTEIN"/>
    <property type="match status" value="1"/>
</dbReference>
<feature type="domain" description="Iminophenyl-pyruvate dimer synthase" evidence="1">
    <location>
        <begin position="41"/>
        <end position="257"/>
    </location>
</feature>
<gene>
    <name evidence="2" type="ORF">PZA18_09950</name>
</gene>
<reference evidence="2" key="1">
    <citation type="submission" date="2023-03" db="EMBL/GenBank/DDBJ databases">
        <title>Chitinimonas shenzhenensis gen. nov., sp. nov., a novel member of family Burkholderiaceae isolated from activated sludge collected in Shen Zhen, China.</title>
        <authorList>
            <person name="Wang X."/>
        </authorList>
    </citation>
    <scope>NUCLEOTIDE SEQUENCE</scope>
    <source>
        <strain evidence="2">DQS-5</strain>
    </source>
</reference>
<proteinExistence type="predicted"/>
<sequence length="523" mass="57345">MPLNAQASISKAKKFVQDYSKASITLASDLESELAALRTLLHNAMLLEHATIPPYLTMLYSIDDDVQWRILEVVRSVVVEEMLHLTLSGNVLNAIGGKPNIDSPDFMPNYPSALPYGLDGIKVSLLAFSKAAVKQGLDIEQPRDVDVKTAHAGDVSSMNISEFYHYIQARLCAAVARFGESAIFCGNPAHQIPPKAFYYDGSGGVIEVRNLLSAIRALQMICDQGEGANDTIWTGKDSAREAGFRMVAHYFRFNELHEERLYKEGDTQQSGPTGERLEVPWHRAVNTLPNAKLADYPPGEVHDAVAAFNVQYCRILAMLQAAFTGRPELLIKSVVAMCDLRDSVRRLMANPFPGKPGLFSSPTFEYVATSPSLAIRGGGCPFSGASAAGSNQQTIDTLNQAFATGDLQLALSCLSEDVVWDISGPPSVPYAGVFYGHDGYSRFWSLLNDTVRFVSAGSVKTFFSDNEAMAYGGEQGFVQSNNVPYHYDWAILYRFNSAHKITLIRQYFNPSRIDAAIHGQSKA</sequence>
<comment type="caution">
    <text evidence="2">The sequence shown here is derived from an EMBL/GenBank/DDBJ whole genome shotgun (WGS) entry which is preliminary data.</text>
</comment>
<evidence type="ECO:0000259" key="1">
    <source>
        <dbReference type="Pfam" id="PF12902"/>
    </source>
</evidence>